<evidence type="ECO:0000313" key="2">
    <source>
        <dbReference type="EMBL" id="MCP1675098.1"/>
    </source>
</evidence>
<dbReference type="InterPro" id="IPR015947">
    <property type="entry name" value="PUA-like_sf"/>
</dbReference>
<protein>
    <submittedName>
        <fullName evidence="2">Lon protease-like protein</fullName>
    </submittedName>
</protein>
<dbReference type="GO" id="GO:0008233">
    <property type="term" value="F:peptidase activity"/>
    <property type="evidence" value="ECO:0007669"/>
    <property type="project" value="UniProtKB-KW"/>
</dbReference>
<dbReference type="PANTHER" id="PTHR46732:SF8">
    <property type="entry name" value="ATP-DEPENDENT PROTEASE LA (LON) DOMAIN PROTEIN"/>
    <property type="match status" value="1"/>
</dbReference>
<evidence type="ECO:0000259" key="1">
    <source>
        <dbReference type="PROSITE" id="PS51787"/>
    </source>
</evidence>
<comment type="caution">
    <text evidence="2">The sequence shown here is derived from an EMBL/GenBank/DDBJ whole genome shotgun (WGS) entry which is preliminary data.</text>
</comment>
<dbReference type="AlphaFoldDB" id="A0AAE3G4N8"/>
<keyword evidence="2" id="KW-0645">Protease</keyword>
<accession>A0AAE3G4N8</accession>
<dbReference type="Pfam" id="PF02190">
    <property type="entry name" value="LON_substr_bdg"/>
    <property type="match status" value="1"/>
</dbReference>
<evidence type="ECO:0000313" key="3">
    <source>
        <dbReference type="Proteomes" id="UP001205843"/>
    </source>
</evidence>
<feature type="domain" description="Lon N-terminal" evidence="1">
    <location>
        <begin position="1"/>
        <end position="191"/>
    </location>
</feature>
<dbReference type="GO" id="GO:0006508">
    <property type="term" value="P:proteolysis"/>
    <property type="evidence" value="ECO:0007669"/>
    <property type="project" value="UniProtKB-KW"/>
</dbReference>
<dbReference type="SUPFAM" id="SSF88697">
    <property type="entry name" value="PUA domain-like"/>
    <property type="match status" value="1"/>
</dbReference>
<proteinExistence type="predicted"/>
<organism evidence="2 3">
    <name type="scientific">Natronocella acetinitrilica</name>
    <dbReference type="NCBI Taxonomy" id="414046"/>
    <lineage>
        <taxon>Bacteria</taxon>
        <taxon>Pseudomonadati</taxon>
        <taxon>Pseudomonadota</taxon>
        <taxon>Gammaproteobacteria</taxon>
        <taxon>Chromatiales</taxon>
        <taxon>Ectothiorhodospiraceae</taxon>
        <taxon>Natronocella</taxon>
    </lineage>
</organism>
<dbReference type="Proteomes" id="UP001205843">
    <property type="component" value="Unassembled WGS sequence"/>
</dbReference>
<dbReference type="SMART" id="SM00464">
    <property type="entry name" value="LON"/>
    <property type="match status" value="1"/>
</dbReference>
<keyword evidence="2" id="KW-0378">Hydrolase</keyword>
<reference evidence="2" key="1">
    <citation type="submission" date="2022-03" db="EMBL/GenBank/DDBJ databases">
        <title>Genomic Encyclopedia of Type Strains, Phase III (KMG-III): the genomes of soil and plant-associated and newly described type strains.</title>
        <authorList>
            <person name="Whitman W."/>
        </authorList>
    </citation>
    <scope>NUCLEOTIDE SEQUENCE</scope>
    <source>
        <strain evidence="2">ANL 6-2</strain>
    </source>
</reference>
<keyword evidence="3" id="KW-1185">Reference proteome</keyword>
<dbReference type="Gene3D" id="2.30.130.40">
    <property type="entry name" value="LON domain-like"/>
    <property type="match status" value="1"/>
</dbReference>
<sequence>MMRIPIFPLRTVLFPGGPLQLRIFETRYLDMVSQCLREDRGFGVCLIQEGNEIGEPAHPHPVGTIARIVDWDKRPDGLLGLTAIGGERFRIRSMELAKNRLLWAQVEPLSAEQSPPLPEQPAELTRMLDQVLALPGLGYEHTPRADGDADWLSCRLAEILPLRLEDRQRLLTISDPMIRLQSLQSVIPALRLGQKDDA</sequence>
<dbReference type="EMBL" id="JALJXV010000005">
    <property type="protein sequence ID" value="MCP1675098.1"/>
    <property type="molecule type" value="Genomic_DNA"/>
</dbReference>
<name>A0AAE3G4N8_9GAMM</name>
<dbReference type="InterPro" id="IPR003111">
    <property type="entry name" value="Lon_prtase_N"/>
</dbReference>
<gene>
    <name evidence="2" type="ORF">J2T57_002246</name>
</gene>
<dbReference type="PANTHER" id="PTHR46732">
    <property type="entry name" value="ATP-DEPENDENT PROTEASE LA (LON) DOMAIN PROTEIN"/>
    <property type="match status" value="1"/>
</dbReference>
<dbReference type="PROSITE" id="PS51787">
    <property type="entry name" value="LON_N"/>
    <property type="match status" value="1"/>
</dbReference>
<dbReference type="Gene3D" id="1.10.4060.10">
    <property type="entry name" value="BPP1347 like domain"/>
    <property type="match status" value="1"/>
</dbReference>
<dbReference type="RefSeq" id="WP_253478031.1">
    <property type="nucleotide sequence ID" value="NZ_JALJXV010000005.1"/>
</dbReference>
<dbReference type="InterPro" id="IPR046336">
    <property type="entry name" value="Lon_prtase_N_sf"/>
</dbReference>